<dbReference type="EMBL" id="BDQI01000033">
    <property type="protein sequence ID" value="GAX57225.1"/>
    <property type="molecule type" value="Genomic_DNA"/>
</dbReference>
<reference evidence="3" key="1">
    <citation type="submission" date="2017-05" db="EMBL/GenBank/DDBJ databases">
        <title>Streptomyces olivochromogenes NBRC 3561 whole genome shotgun sequence.</title>
        <authorList>
            <person name="Dohra H."/>
            <person name="Kodani S."/>
        </authorList>
    </citation>
    <scope>NUCLEOTIDE SEQUENCE [LARGE SCALE GENOMIC DNA]</scope>
    <source>
        <strain evidence="3">NBRC 3561</strain>
    </source>
</reference>
<dbReference type="AlphaFoldDB" id="A0A250VSX4"/>
<protein>
    <submittedName>
        <fullName evidence="2">Uncharacterized protein</fullName>
    </submittedName>
</protein>
<keyword evidence="3" id="KW-1185">Reference proteome</keyword>
<name>A0A250VSX4_STROL</name>
<evidence type="ECO:0000313" key="3">
    <source>
        <dbReference type="Proteomes" id="UP000217446"/>
    </source>
</evidence>
<dbReference type="Proteomes" id="UP000217446">
    <property type="component" value="Unassembled WGS sequence"/>
</dbReference>
<evidence type="ECO:0000256" key="1">
    <source>
        <dbReference type="SAM" id="MobiDB-lite"/>
    </source>
</evidence>
<gene>
    <name evidence="2" type="ORF">SO3561_08795</name>
</gene>
<feature type="region of interest" description="Disordered" evidence="1">
    <location>
        <begin position="70"/>
        <end position="101"/>
    </location>
</feature>
<accession>A0A250VSX4</accession>
<organism evidence="2 3">
    <name type="scientific">Streptomyces olivochromogenes</name>
    <dbReference type="NCBI Taxonomy" id="1963"/>
    <lineage>
        <taxon>Bacteria</taxon>
        <taxon>Bacillati</taxon>
        <taxon>Actinomycetota</taxon>
        <taxon>Actinomycetes</taxon>
        <taxon>Kitasatosporales</taxon>
        <taxon>Streptomycetaceae</taxon>
        <taxon>Streptomyces</taxon>
    </lineage>
</organism>
<sequence>MTAKDGIDPLFTRQSLQAGSNEVLLDDSTRPATRAAAAGVDVVLDVRVGSGRFGSDSTAAAMGCRGPTAWGRASKHGGQQRPGDHGGTAYDDMAYSGSGRSSTTCFMTRVEVRRWTPGRVASRWSYSRWKADRSAVATRRR</sequence>
<proteinExistence type="predicted"/>
<comment type="caution">
    <text evidence="2">The sequence shown here is derived from an EMBL/GenBank/DDBJ whole genome shotgun (WGS) entry which is preliminary data.</text>
</comment>
<evidence type="ECO:0000313" key="2">
    <source>
        <dbReference type="EMBL" id="GAX57225.1"/>
    </source>
</evidence>